<evidence type="ECO:0000313" key="2">
    <source>
        <dbReference type="EMBL" id="TYB74030.1"/>
    </source>
</evidence>
<dbReference type="Pfam" id="PF02321">
    <property type="entry name" value="OEP"/>
    <property type="match status" value="1"/>
</dbReference>
<evidence type="ECO:0000313" key="3">
    <source>
        <dbReference type="Proteomes" id="UP000323720"/>
    </source>
</evidence>
<dbReference type="Proteomes" id="UP000323720">
    <property type="component" value="Unassembled WGS sequence"/>
</dbReference>
<evidence type="ECO:0000256" key="1">
    <source>
        <dbReference type="ARBA" id="ARBA00007613"/>
    </source>
</evidence>
<keyword evidence="3" id="KW-1185">Reference proteome</keyword>
<dbReference type="AlphaFoldDB" id="A0A5D0QXW8"/>
<sequence>MRLSANTNLVVTDDGFIKDSDAFMMLSIPGLTTEAKANRPDYKIASLHEASALIQLKYEKAQRVPDLTFKVNYDRGGNFMYNIIGFGLSFDLPVFDRNKGNIKHAEFELEQSKLLSQQLELTLENEIAVAYKDLQNAIAFSENIESNYESTLDKMLHSYTQNFKEKNISILEFLDFMEAYLTNKAIILEASKEVNEKTEVHNYTVGRDLIN</sequence>
<dbReference type="GO" id="GO:0015562">
    <property type="term" value="F:efflux transmembrane transporter activity"/>
    <property type="evidence" value="ECO:0007669"/>
    <property type="project" value="InterPro"/>
</dbReference>
<comment type="caution">
    <text evidence="2">The sequence shown here is derived from an EMBL/GenBank/DDBJ whole genome shotgun (WGS) entry which is preliminary data.</text>
</comment>
<reference evidence="2 3" key="1">
    <citation type="submission" date="2019-08" db="EMBL/GenBank/DDBJ databases">
        <title>Genomes of Antarctic Bizionia species.</title>
        <authorList>
            <person name="Bowman J.P."/>
        </authorList>
    </citation>
    <scope>NUCLEOTIDE SEQUENCE [LARGE SCALE GENOMIC DNA]</scope>
    <source>
        <strain evidence="2 3">ADA-4</strain>
    </source>
</reference>
<proteinExistence type="inferred from homology"/>
<comment type="similarity">
    <text evidence="1">Belongs to the outer membrane factor (OMF) (TC 1.B.17) family.</text>
</comment>
<dbReference type="InterPro" id="IPR003423">
    <property type="entry name" value="OMP_efflux"/>
</dbReference>
<dbReference type="RefSeq" id="WP_148405339.1">
    <property type="nucleotide sequence ID" value="NZ_VSKK01000006.1"/>
</dbReference>
<dbReference type="InterPro" id="IPR010131">
    <property type="entry name" value="MdtP/NodT-like"/>
</dbReference>
<protein>
    <submittedName>
        <fullName evidence="2">TolC family protein</fullName>
    </submittedName>
</protein>
<dbReference type="PANTHER" id="PTHR30203:SF23">
    <property type="entry name" value="OUTER MEMBRANE EFFLUX PROTEIN"/>
    <property type="match status" value="1"/>
</dbReference>
<gene>
    <name evidence="2" type="ORF">ES674_14830</name>
</gene>
<dbReference type="PANTHER" id="PTHR30203">
    <property type="entry name" value="OUTER MEMBRANE CATION EFFLUX PROTEIN"/>
    <property type="match status" value="1"/>
</dbReference>
<dbReference type="EMBL" id="VSKK01000006">
    <property type="protein sequence ID" value="TYB74030.1"/>
    <property type="molecule type" value="Genomic_DNA"/>
</dbReference>
<accession>A0A5D0QXW8</accession>
<name>A0A5D0QXW8_9FLAO</name>
<organism evidence="2 3">
    <name type="scientific">Bizionia myxarmorum</name>
    <dbReference type="NCBI Taxonomy" id="291186"/>
    <lineage>
        <taxon>Bacteria</taxon>
        <taxon>Pseudomonadati</taxon>
        <taxon>Bacteroidota</taxon>
        <taxon>Flavobacteriia</taxon>
        <taxon>Flavobacteriales</taxon>
        <taxon>Flavobacteriaceae</taxon>
        <taxon>Bizionia</taxon>
    </lineage>
</organism>
<dbReference type="OrthoDB" id="9791261at2"/>
<dbReference type="Gene3D" id="1.20.1600.10">
    <property type="entry name" value="Outer membrane efflux proteins (OEP)"/>
    <property type="match status" value="1"/>
</dbReference>
<dbReference type="SUPFAM" id="SSF56954">
    <property type="entry name" value="Outer membrane efflux proteins (OEP)"/>
    <property type="match status" value="1"/>
</dbReference>